<reference evidence="2 3" key="56">
    <citation type="journal article" date="1998" name="Gene">
        <title>Several new bacteriophage T4 genes, mapped by sequencing deletion endpoints between genes 56 (dCTPase) and dda (a DNA-dependent ATPase-helicase) modulate transcription.</title>
        <authorList>
            <person name="Mosig G."/>
            <person name="Colowick N.E."/>
            <person name="Pietz B.C."/>
        </authorList>
    </citation>
    <scope>NUCLEOTIDE SEQUENCE [LARGE SCALE GENOMIC DNA]</scope>
</reference>
<reference evidence="2 3" key="59">
    <citation type="journal article" date="1998" name="J. Mol. Biol.">
        <title>The largest (70 kDa) product of the bacteriophage T4 DNA terminase gene 17 binds to single-stranded DNA segments and digests them towards junctions with double-stranded DNA.</title>
        <authorList>
            <person name="Franklin J.L."/>
            <person name="Haseltine D."/>
            <person name="Davenport L."/>
            <person name="Mosig G."/>
        </authorList>
    </citation>
    <scope>NUCLEOTIDE SEQUENCE [LARGE SCALE GENOMIC DNA]</scope>
</reference>
<reference evidence="2 3" key="37">
    <citation type="journal article" date="1989" name="Virology">
        <title>Bacteriophage T4 late gene expression: overlapping promoters direct divergent transcription of the base plate gene cluster.</title>
        <authorList>
            <person name="Scarlato V."/>
            <person name="Storlazzi A."/>
            <person name="Gargano S."/>
            <person name="Cascino A."/>
        </authorList>
    </citation>
    <scope>NUCLEOTIDE SEQUENCE [LARGE SCALE GENOMIC DNA]</scope>
</reference>
<reference evidence="2 3" key="21">
    <citation type="journal article" date="1988" name="Eur. J. Biochem.">
        <title>Deoxycytidylate hydroxymethylase gene of bacteriophage T4. Nucleotide sequence determination and over-expression of the gene.</title>
        <authorList>
            <person name="Lamm N."/>
            <person name="Wang Y."/>
            <person name="Mathews C.K."/>
            <person name="Ruger W."/>
        </authorList>
    </citation>
    <scope>NUCLEOTIDE SEQUENCE [LARGE SCALE GENOMIC DNA]</scope>
</reference>
<reference evidence="2 3" key="55">
    <citation type="journal article" date="1997" name="Mol. Cells">
        <title>Nucleotide sequence and revised map location of the arn gene from bacteriophage T4.</title>
        <authorList>
            <person name="Kim B.C."/>
            <person name="Kim K."/>
            <person name="Park E.H."/>
            <person name="Lim C.J."/>
        </authorList>
    </citation>
    <scope>NUCLEOTIDE SEQUENCE [LARGE SCALE GENOMIC DNA]</scope>
</reference>
<reference evidence="3" key="43">
    <citation type="journal article" date="1990" name="Nucleic Acids Res.">
        <title>The nucleotide sequence of the region of bacteriophage T4 inh(lip)-hoc genes.</title>
        <authorList>
            <person name="Kaliman A.V."/>
            <person name="Khasanova M.A."/>
            <person name="Kryukov V.M."/>
            <person name="Tanyashin V.I."/>
            <person name="Bayev A.A."/>
        </authorList>
    </citation>
    <scope>NUCLEOTIDE SEQUENCE [LARGE SCALE GENOMIC DNA]</scope>
</reference>
<reference evidence="2 3" key="15">
    <citation type="journal article" date="1986" name="Nucleic Acids Res.">
        <title>The 52-protein subunit of T4 DNA topoisomerase is homologous to the gyrA-protein of gyrase.</title>
        <authorList>
            <person name="Huang W.M."/>
        </authorList>
    </citation>
    <scope>NUCLEOTIDE SEQUENCE [LARGE SCALE GENOMIC DNA]</scope>
</reference>
<keyword evidence="3" id="KW-1185">Reference proteome</keyword>
<reference evidence="3" key="41">
    <citation type="journal article" date="1990" name="Nucleic Acids Res.">
        <title>Bacteriophage T4 gene 27.</title>
        <authorList>
            <person name="Bova R."/>
            <person name="Cascino A."/>
            <person name="Cipollaro M."/>
            <person name="Grau O."/>
            <person name="Micheli M.R."/>
            <person name="Santoro M."/>
            <person name="Storlazzi A."/>
            <person name="Scarlato V."/>
            <person name="Gargano S."/>
        </authorList>
    </citation>
    <scope>NUCLEOTIDE SEQUENCE [LARGE SCALE GENOMIC DNA]</scope>
</reference>
<reference evidence="2 3" key="60">
    <citation type="journal article" date="1999" name="J. Bacteriol.">
        <title>Two new early bacteriophage T4 genes, repEA and repEB, that are important for DNA replication initiated from origin E.</title>
        <authorList>
            <person name="Vaiskunaite R."/>
            <person name="Miller A."/>
            <person name="Davenport L."/>
            <person name="Mosig G."/>
        </authorList>
    </citation>
    <scope>NUCLEOTIDE SEQUENCE [LARGE SCALE GENOMIC DNA]</scope>
</reference>
<reference evidence="3" key="34">
    <citation type="journal article" date="1989" name="Nucleic Acids Res.">
        <title>Organization of the bacteriophage T4 genome between map positions 150.745 and 145.824.</title>
        <authorList>
            <person name="Hahn S."/>
            <person name="Ruger W."/>
        </authorList>
    </citation>
    <scope>NUCLEOTIDE SEQUENCE [LARGE SCALE GENOMIC DNA]</scope>
</reference>
<reference evidence="2 3" key="29">
    <citation type="journal article" date="1989" name="J. Virol.">
        <title>The immunity (imm) gene of Escherichia coli bacteriophage T4.</title>
        <authorList>
            <person name="Lu M.J."/>
            <person name="Henning U."/>
        </authorList>
    </citation>
    <scope>NUCLEOTIDE SEQUENCE [LARGE SCALE GENOMIC DNA]</scope>
</reference>
<reference evidence="2 3" key="5">
    <citation type="journal article" date="1984" name="EMBO J.">
        <title>Sequence and cloning of bacteriophage T4 gene 63 encoding RNA ligase and tail fibre attachment activities.</title>
        <authorList>
            <person name="Rand K.N."/>
            <person name="Gait M.J."/>
        </authorList>
    </citation>
    <scope>NUCLEOTIDE SEQUENCE [LARGE SCALE GENOMIC DNA]</scope>
</reference>
<reference evidence="2 3" key="4">
    <citation type="journal article" date="1983" name="Nucleic Acids Res.">
        <title>Primary structure and genetic organization of phage T4 DNA ligase.</title>
        <authorList>
            <person name="Armstrong J."/>
            <person name="Brown R.S."/>
            <person name="Tsugita A."/>
        </authorList>
    </citation>
    <scope>NUCLEOTIDE SEQUENCE [LARGE SCALE GENOMIC DNA]</scope>
</reference>
<evidence type="ECO:0000313" key="3">
    <source>
        <dbReference type="Proteomes" id="UP000009087"/>
    </source>
</evidence>
<reference evidence="2 3" key="46">
    <citation type="journal article" date="1992" name="DNA Seq.">
        <title>The nucleotide sequence between genes 31 and 30 of bacteriophage T4.</title>
        <authorList>
            <person name="Nivinskas R."/>
            <person name="Zajanckauskaite A."/>
            <person name="Raudonikiene A."/>
            <person name="Viteniene I."/>
        </authorList>
    </citation>
    <scope>NUCLEOTIDE SEQUENCE [LARGE SCALE GENOMIC DNA]</scope>
</reference>
<reference evidence="2 3" key="10">
    <citation type="journal article" date="1985" name="EMBO J.">
        <title>T4 polynucleotide kinase; cloning of the gene (pseT) and amplification of its product.</title>
        <authorList>
            <person name="Midgley C.A."/>
            <person name="Murray N.E."/>
        </authorList>
    </citation>
    <scope>NUCLEOTIDE SEQUENCE [LARGE SCALE GENOMIC DNA]</scope>
</reference>
<reference evidence="2 3" key="25">
    <citation type="journal article" date="1988" name="Nucleic Acids Res.">
        <title>Nucleotide and deduced amino acid sequence of bacteriophage T4 gene wac.</title>
        <authorList>
            <person name="Prilipov A.G."/>
            <person name="Selivanov N.A."/>
            <person name="Nikolaeva L.I."/>
            <person name="Mesyanzhinov V.V."/>
        </authorList>
    </citation>
    <scope>NUCLEOTIDE SEQUENCE [LARGE SCALE GENOMIC DNA]</scope>
</reference>
<reference evidence="2 3" key="53">
    <citation type="journal article" date="1996" name="Genetics">
        <title>Destabilization of bacteriophage T4 mRNAs by a mutation of gene 61.5.</title>
        <authorList>
            <person name="Kai T."/>
            <person name="Selick H.E."/>
            <person name="Yonesaki T."/>
        </authorList>
    </citation>
    <scope>NUCLEOTIDE SEQUENCE [LARGE SCALE GENOMIC DNA]</scope>
</reference>
<reference evidence="3" key="33">
    <citation type="journal article" date="1989" name="Nucleic Acids Res.">
        <title>Sequencing, cloning and overexpression of genes of bacteriophage T4 between map positions 74.325 and 77.184.</title>
        <authorList>
            <person name="Koch T."/>
            <person name="Lamm N."/>
            <person name="Ruger W."/>
        </authorList>
    </citation>
    <scope>NUCLEOTIDE SEQUENCE [LARGE SCALE GENOMIC DNA]</scope>
</reference>
<reference evidence="2 3" key="58">
    <citation type="journal article" date="1998" name="Genetics">
        <title>The spectrum of acridine resistant mutants of bacteriophage T4 reveals cryptic effects of the tsL141 DNA polymerase allele on spontaneous mutagenesis.</title>
        <authorList>
            <person name="Wang F.J."/>
            <person name="Ripley L.S."/>
        </authorList>
    </citation>
    <scope>NUCLEOTIDE SEQUENCE [LARGE SCALE GENOMIC DNA]</scope>
</reference>
<reference evidence="2 3" key="47">
    <citation type="journal article" date="1992" name="J. Bacteriol.">
        <title>Sequence and characterization of the bacteriophage T4 comC alpha gene product, a possible transcription antitermination factor.</title>
        <authorList>
            <person name="Sanson B."/>
            <person name="Uzan M."/>
        </authorList>
    </citation>
    <scope>NUCLEOTIDE SEQUENCE [LARGE SCALE GENOMIC DNA]</scope>
</reference>
<reference evidence="2 3" key="17">
    <citation type="journal article" date="1987" name="J. Mol. Biol.">
        <title>Receptor-recognizing proteins of T-even type bacteriophages. Constant and hypervariable regions and an unusual case of evolution.</title>
        <authorList>
            <person name="Montag D."/>
            <person name="Riede I."/>
            <person name="Eschbach M.L."/>
            <person name="Degen M."/>
            <person name="Henning U."/>
        </authorList>
    </citation>
    <scope>NUCLEOTIDE SEQUENCE [LARGE SCALE GENOMIC DNA]</scope>
</reference>
<reference evidence="2 3" key="28">
    <citation type="journal article" date="1989" name="J. Biol. Chem.">
        <title>Altered expression of the bacteriophage T4 gene 41 (primase-helicase) in an Escherichia coli rho mutant.</title>
        <authorList>
            <person name="Hinton D.M."/>
        </authorList>
    </citation>
    <scope>NUCLEOTIDE SEQUENCE [LARGE SCALE GENOMIC DNA]</scope>
</reference>
<reference evidence="2 3" key="14">
    <citation type="journal article" date="1986" name="Gene">
        <title>The nucleotide sequence of gene 21 of bacteriophage T4 coding for the prohead protease.</title>
        <authorList>
            <person name="Keller B."/>
            <person name="Bickle T.A."/>
        </authorList>
    </citation>
    <scope>NUCLEOTIDE SEQUENCE [LARGE SCALE GENOMIC DNA]</scope>
</reference>
<reference evidence="2 3" key="63">
    <citation type="journal article" date="2002" name="Proc. Natl. Acad. Sci. U.S.A.">
        <title>Bacteriophage T4 RNA ligase 2 (gp24.1) exemplifies a family of RNA ligases found in all phylogenetic domains.</title>
        <authorList>
            <person name="Ho C.K."/>
            <person name="Shuman S."/>
        </authorList>
    </citation>
    <scope>NUCLEOTIDE SEQUENCE [LARGE SCALE GENOMIC DNA]</scope>
</reference>
<reference evidence="2 3" key="45">
    <citation type="journal article" date="1991" name="Virology">
        <title>Two bacteriophage T4 base plate genes (25 and 26) and the DNA repair gene uvsY belong to spatially and temporally overlapping transcription units.</title>
        <authorList>
            <person name="Gruidl M.E."/>
            <person name="Chen T.C."/>
            <person name="Gargano S."/>
            <person name="Storlazzi A."/>
            <person name="Cascino A."/>
            <person name="Mosig G."/>
        </authorList>
    </citation>
    <scope>NUCLEOTIDE SEQUENCE [LARGE SCALE GENOMIC DNA]</scope>
</reference>
<reference evidence="2 3" key="57">
    <citation type="journal article" date="1998" name="Genetics">
        <title>The roles of the bacteriophage T4 r genes in lysis inhibition and fine-structure genetics: a new perspective.</title>
        <authorList>
            <person name="Paddison P."/>
            <person name="Abedon S.T."/>
            <person name="Dressman H.K."/>
            <person name="Gailbreath K."/>
            <person name="Tracy J."/>
            <person name="Mosser E."/>
            <person name="Neitzel J."/>
            <person name="Guttman B."/>
            <person name="Kutter E."/>
        </authorList>
    </citation>
    <scope>NUCLEOTIDE SEQUENCE [LARGE SCALE GENOMIC DNA]</scope>
</reference>
<reference evidence="2 3" key="54">
    <citation type="journal article" date="1997" name="Gene">
        <title>A rare type of overlapping genes in bacteriophage T4: gene 30.3' is completely embedded within gene 30.3 by one position downstream.</title>
        <authorList>
            <person name="Zajanckauskaite A."/>
            <person name="Malys N."/>
            <person name="Nivinskas R."/>
        </authorList>
    </citation>
    <scope>NUCLEOTIDE SEQUENCE [LARGE SCALE GENOMIC DNA]</scope>
</reference>
<reference evidence="3" key="31">
    <citation type="journal article" date="1989" name="Nucleic Acids Res.">
        <title>Nucleotide sequences of bacteriophage T4 genes 9, 10 and 11.</title>
        <authorList>
            <person name="Prilipov A.G."/>
            <person name="Selivanov N.A."/>
            <person name="Efimov V.P."/>
            <person name="Marusich E.I."/>
            <person name="Mesyanzhinov V.V."/>
        </authorList>
    </citation>
    <scope>NUCLEOTIDE SEQUENCE [LARGE SCALE GENOMIC DNA]</scope>
</reference>
<accession>Q9T0S5</accession>
<reference evidence="2 3" key="16">
    <citation type="journal article" date="1986" name="Nucleic Acids Res.">
        <title>Nucleotide sequence and analysis of the 58.3 to 65.5-kb early region of bacteriophage T4.</title>
        <authorList>
            <person name="Valerie K."/>
            <person name="Stevens J."/>
            <person name="Lynch M."/>
            <person name="Henderson E.E."/>
            <person name="de Riel J.K."/>
        </authorList>
    </citation>
    <scope>NUCLEOTIDE SEQUENCE [LARGE SCALE GENOMIC DNA]</scope>
</reference>
<evidence type="ECO:0000256" key="1">
    <source>
        <dbReference type="SAM" id="Phobius"/>
    </source>
</evidence>
<evidence type="ECO:0000313" key="2">
    <source>
        <dbReference type="EMBL" id="AAD42619.1"/>
    </source>
</evidence>
<reference evidence="2 3" key="38">
    <citation type="journal article" date="1990" name="Gene">
        <title>The bacteriophage T4 gene mrh whose product inhibits late T4 gene expression in an Escherichia coli rpoH (sigma 32) mutant.</title>
        <authorList>
            <person name="Frazier M.W."/>
            <person name="Mosig G."/>
        </authorList>
    </citation>
    <scope>NUCLEOTIDE SEQUENCE [LARGE SCALE GENOMIC DNA]</scope>
</reference>
<gene>
    <name evidence="2" type="primary">ndd.3</name>
</gene>
<reference evidence="3" key="32">
    <citation type="journal article" date="1989" name="Nucleic Acids Res.">
        <title>Nucleotide sequences of bacteriophage T4 genes 13, 14 and 15.</title>
        <authorList>
            <person name="Selivanov N.A."/>
            <person name="Prilipov A.G."/>
            <person name="Mesyanzhinov V.V."/>
        </authorList>
    </citation>
    <scope>NUCLEOTIDE SEQUENCE [LARGE SCALE GENOMIC DNA]</scope>
</reference>
<reference evidence="2 3" key="1">
    <citation type="journal article" date="1981" name="J. Mol. Biol.">
        <title>DNA sequence of the tail fibre genes 36 and 37 of bacteriophage T4.</title>
        <authorList>
            <person name="Oliver D.B."/>
            <person name="Crowther R.A."/>
        </authorList>
    </citation>
    <scope>NUCLEOTIDE SEQUENCE [LARGE SCALE GENOMIC DNA]</scope>
</reference>
<protein>
    <submittedName>
        <fullName evidence="2">Ndd.3 hypothetical predicted inner membrane protein</fullName>
    </submittedName>
</protein>
<reference evidence="2 3" key="12">
    <citation type="journal article" date="1985" name="Nucleic Acids Res.">
        <title>Sequence of the T4 recombination gene, uvsX, and its comparison with that of the recA gene of Escherichia coli.</title>
        <authorList>
            <person name="Fujisawa H."/>
            <person name="Yonesaki T."/>
            <person name="Minagawa T."/>
        </authorList>
    </citation>
    <scope>NUCLEOTIDE SEQUENCE [LARGE SCALE GENOMIC DNA]</scope>
</reference>
<reference evidence="2 3" key="52">
    <citation type="journal article" date="1996" name="Gene">
        <title>Expression of the bacteriophage T4 DNA terminase genes 16 and 17 yields multiple proteins.</title>
        <authorList>
            <person name="Franklin J.L."/>
            <person name="Mosig G."/>
        </authorList>
    </citation>
    <scope>NUCLEOTIDE SEQUENCE [LARGE SCALE GENOMIC DNA]</scope>
</reference>
<dbReference type="RefSeq" id="NP_049883.1">
    <property type="nucleotide sequence ID" value="NC_000866.4"/>
</dbReference>
<keyword evidence="1" id="KW-0812">Transmembrane</keyword>
<reference evidence="2 3" key="20">
    <citation type="journal article" date="1987" name="Nucleic Acids Res.">
        <title>Nucleotide sequence of gene t (lysis gene) of the E. coli phage T4.</title>
        <authorList>
            <person name="Montag D."/>
            <person name="Degen M."/>
            <person name="Henning U."/>
        </authorList>
    </citation>
    <scope>NUCLEOTIDE SEQUENCE [LARGE SCALE GENOMIC DNA]</scope>
</reference>
<reference evidence="2 3" key="13">
    <citation type="journal article" date="1986" name="EMBO J.">
        <title>The bacteriophage T4 gene for the small subunit of ribonucleotide reductase contains an intron.</title>
        <authorList>
            <person name="Sjoberg B.M."/>
            <person name="Hahne S."/>
            <person name="Mathews C.Z."/>
            <person name="Mathews C.K."/>
            <person name="Rand K.N."/>
            <person name="Gait M.J."/>
        </authorList>
    </citation>
    <scope>NUCLEOTIDE SEQUENCE [LARGE SCALE GENOMIC DNA]</scope>
</reference>
<reference evidence="2 3" key="49">
    <citation type="journal article" date="1993" name="J. Virol.">
        <title>Analysis of five presumptive protein-coding sequences clustered between the primosome genes, 41 and 61, of bacteriophages T4, T2, and T6.</title>
        <authorList>
            <person name="Selick H.E."/>
            <person name="Stormo G.D."/>
            <person name="Dyson R.L."/>
            <person name="Alberts B.M."/>
        </authorList>
    </citation>
    <scope>NUCLEOTIDE SEQUENCE [LARGE SCALE GENOMIC DNA]</scope>
</reference>
<dbReference type="EMBL" id="AF158101">
    <property type="protein sequence ID" value="AAD42619.1"/>
    <property type="molecule type" value="Genomic_DNA"/>
</dbReference>
<reference evidence="3" key="36">
    <citation type="journal article" date="1989" name="Nucleic Acids Res.">
        <title>Nucleotide and deduced amino acid sequences of bacteriophage T4 gene 20.</title>
        <authorList>
            <person name="Marusich E.I."/>
            <person name="Mesyanzhinov V.V."/>
        </authorList>
    </citation>
    <scope>NUCLEOTIDE SEQUENCE [LARGE SCALE GENOMIC DNA]</scope>
</reference>
<reference evidence="2 3" key="11">
    <citation type="journal article" date="1985" name="J. Mol. Biol.">
        <title>Sequence organization and control of transcription in the bacteriophage T4 tRNA region.</title>
        <authorList>
            <person name="Broida J."/>
            <person name="Abelson J."/>
        </authorList>
    </citation>
    <scope>NUCLEOTIDE SEQUENCE [LARGE SCALE GENOMIC DNA]</scope>
</reference>
<reference evidence="2 3" key="64">
    <citation type="journal article" date="2003" name="Microbiol. Mol. Biol. Rev.">
        <title>Bacteriophage T4 genome.</title>
        <authorList>
            <person name="Miller E.S."/>
            <person name="Kutter E."/>
            <person name="Mosig G."/>
            <person name="Arisaka F."/>
            <person name="Kunisawa T."/>
            <person name="Ruger W."/>
        </authorList>
    </citation>
    <scope>NUCLEOTIDE SEQUENCE</scope>
</reference>
<reference evidence="2 3" key="18">
    <citation type="journal article" date="1987" name="Mol. Gen. Genet.">
        <title>The bacteriophage T4 dexA gene: sequence and analysis of a gene conditionally required for DNA replication.</title>
        <authorList>
            <person name="Gauss P."/>
            <person name="Gayle M."/>
            <person name="Winter R.B."/>
            <person name="Gold L."/>
        </authorList>
    </citation>
    <scope>NUCLEOTIDE SEQUENCE [LARGE SCALE GENOMIC DNA]</scope>
</reference>
<reference evidence="2 3" key="50">
    <citation type="journal article" date="1994" name="Gene">
        <title>Direct PCR sequencing of the ndd gene of bacteriophage T4: identification of a product involved in bacterial nucleoid disruption.</title>
        <authorList>
            <person name="Bouet J.Y."/>
            <person name="Woszczyk J."/>
            <person name="Repoila F."/>
            <person name="Francois V."/>
            <person name="Louarn J.M."/>
            <person name="Krisch H.M."/>
        </authorList>
    </citation>
    <scope>NUCLEOTIDE SEQUENCE [LARGE SCALE GENOMIC DNA]</scope>
</reference>
<reference evidence="3" key="24">
    <citation type="journal article" date="1988" name="Nucleic Acids Res.">
        <title>Nucleotide and deduced amino acid sequence of bacteriophage T4 gene 12.</title>
        <authorList>
            <person name="Selivanov N.A."/>
            <person name="Prilipov A.G."/>
            <person name="Mesyanzhinov V.V."/>
        </authorList>
    </citation>
    <scope>NUCLEOTIDE SEQUENCE [LARGE SCALE GENOMIC DNA]</scope>
</reference>
<reference evidence="2 3" key="39">
    <citation type="journal article" date="1990" name="J. Biol. Chem.">
        <title>Cloning, sequence analysis, and expression of the bacteriophage T4 cd gene.</title>
        <authorList>
            <person name="Maley G.F."/>
            <person name="Duceman B.W."/>
            <person name="Wang A.M."/>
            <person name="Martinez J."/>
            <person name="Maley F."/>
        </authorList>
    </citation>
    <scope>NUCLEOTIDE SEQUENCE [LARGE SCALE GENOMIC DNA]</scope>
</reference>
<reference evidence="2 3" key="62">
    <citation type="journal article" date="2002" name="J. Mol. Biol.">
        <title>Identification of two middle promoters upstream DNA ligase gene 30 of bacteriophage T4.</title>
        <authorList>
            <person name="Truncaite L."/>
            <person name="Zajanckauskaite A."/>
            <person name="Nivinskas R."/>
        </authorList>
    </citation>
    <scope>NUCLEOTIDE SEQUENCE [LARGE SCALE GENOMIC DNA]</scope>
</reference>
<reference evidence="2 3" key="8">
    <citation type="journal article" date="1984" name="J. Mol. Biol.">
        <title>Nucleotide sequence of bacteriophage T4 gene 23 and the amino acid sequence of its product.</title>
        <authorList>
            <person name="Parker M.L."/>
            <person name="Christensen A.C."/>
            <person name="Boosman A."/>
            <person name="Stockard J."/>
            <person name="Young E.T."/>
            <person name="Doermann A.H."/>
        </authorList>
    </citation>
    <scope>NUCLEOTIDE SEQUENCE [LARGE SCALE GENOMIC DNA]</scope>
</reference>
<reference evidence="2 3" key="9">
    <citation type="journal article" date="1985" name="EMBO J.">
        <title>Genes 55, alpha gt, 47 and 46 of bacteriophage T4: the genomic organization as deduced by sequence analysis.</title>
        <authorList>
            <person name="Gram H."/>
            <person name="Ruger W."/>
        </authorList>
    </citation>
    <scope>NUCLEOTIDE SEQUENCE [LARGE SCALE GENOMIC DNA]</scope>
</reference>
<organismHost>
    <name type="scientific">Escherichia coli</name>
    <dbReference type="NCBI Taxonomy" id="562"/>
</organismHost>
<proteinExistence type="predicted"/>
<name>Q9T0S5_BPT4</name>
<reference evidence="2 3" key="26">
    <citation type="journal article" date="1988" name="Science">
        <title>A persistent untranslated sequence within bacteriophage T4 DNA topoisomerase gene 60.</title>
        <authorList>
            <person name="Huang W.M."/>
            <person name="Ao S.Z."/>
            <person name="Casjens S."/>
            <person name="Orlandi R."/>
            <person name="Zeikus R."/>
            <person name="Weiss R."/>
            <person name="Winge D."/>
            <person name="Fang M."/>
        </authorList>
    </citation>
    <scope>NUCLEOTIDE SEQUENCE [LARGE SCALE GENOMIC DNA]</scope>
</reference>
<reference evidence="2 3" key="19">
    <citation type="journal article" date="1987" name="Nucleic Acids Res.">
        <title>Nucleotide sequence and primary structures of gene products coded for by the T4 genome between map positions 48.266 kb and 39.166 kb.</title>
        <authorList>
            <person name="Tomaschewski J."/>
            <person name="Ruger W."/>
        </authorList>
    </citation>
    <scope>NUCLEOTIDE SEQUENCE [LARGE SCALE GENOMIC DNA]</scope>
</reference>
<reference evidence="2 3" key="22">
    <citation type="journal article" date="1988" name="J. Virol.">
        <title>Nucleotide sequence of the tail tube structural gene of bacteriophage T4.</title>
        <authorList>
            <person name="Arisaka F."/>
            <person name="Ishimoto L."/>
            <person name="Kassavetis G."/>
            <person name="Kumazaki T."/>
            <person name="Ishii S."/>
        </authorList>
    </citation>
    <scope>NUCLEOTIDE SEQUENCE [LARGE SCALE GENOMIC DNA]</scope>
</reference>
<reference evidence="2 3" key="48">
    <citation type="journal article" date="1992" name="Proc. Natl. Acad. Sci. U.S.A.">
        <title>Identification of a family of bacteriophage T4 genes encoding proteins similar to those present in group I introns of fungi and phage.</title>
        <authorList>
            <person name="Sharma M."/>
            <person name="Ellis R.L."/>
            <person name="Hinton D.M."/>
        </authorList>
    </citation>
    <scope>NUCLEOTIDE SEQUENCE [LARGE SCALE GENOMIC DNA]</scope>
</reference>
<organism evidence="2 3">
    <name type="scientific">Enterobacteria phage T4</name>
    <name type="common">Bacteriophage T4</name>
    <dbReference type="NCBI Taxonomy" id="10665"/>
    <lineage>
        <taxon>Viruses</taxon>
        <taxon>Duplodnaviria</taxon>
        <taxon>Heunggongvirae</taxon>
        <taxon>Uroviricota</taxon>
        <taxon>Caudoviricetes</taxon>
        <taxon>Pantevenvirales</taxon>
        <taxon>Straboviridae</taxon>
        <taxon>Tevenvirinae</taxon>
        <taxon>Tequatrovirus</taxon>
    </lineage>
</organism>
<sequence length="26" mass="3020">MNVNAVLLHLLNGFSIIFFRLYSFSC</sequence>
<reference evidence="2 3" key="44">
    <citation type="journal article" date="1990" name="Nucleic Acids Res.">
        <title>Nucleotide sequences of bacteriophage T4 genes 6, 7 and 8.</title>
        <authorList>
            <person name="Efimov V.P."/>
            <person name="Prilipov A.G."/>
            <person name="Mesyanzhinov V.V."/>
        </authorList>
    </citation>
    <scope>NUCLEOTIDE SEQUENCE [LARGE SCALE GENOMIC DNA]</scope>
</reference>
<reference evidence="3" key="35">
    <citation type="journal article" date="1989" name="Nucleic Acids Res.">
        <title>Nucleotide sequence of the alt gene of bacteriophage T4.</title>
        <authorList>
            <person name="Hilse D."/>
            <person name="Koch T."/>
            <person name="Ruger W."/>
        </authorList>
    </citation>
    <scope>NUCLEOTIDE SEQUENCE [LARGE SCALE GENOMIC DNA]</scope>
</reference>
<keyword evidence="1" id="KW-0472">Membrane</keyword>
<reference evidence="2 3" key="40">
    <citation type="journal article" date="1990" name="Mol. Microbiol.">
        <title>Nucleotide sequence and control of transcription of the bacteriophage T4 motA regulatory gene.</title>
        <authorList>
            <person name="Uzan M."/>
            <person name="Brody E."/>
            <person name="Favre R."/>
        </authorList>
    </citation>
    <scope>NUCLEOTIDE SEQUENCE [LARGE SCALE GENOMIC DNA]</scope>
</reference>
<reference evidence="3" key="42">
    <citation type="journal article" date="1990" name="Nucleic Acids Res.">
        <title>Bacteriophage T4 DNA packaging genes 16 and 17.</title>
        <authorList>
            <person name="Powell D."/>
            <person name="Franklin J."/>
            <person name="Arisaka F."/>
            <person name="Mosig G."/>
        </authorList>
    </citation>
    <scope>NUCLEOTIDE SEQUENCE [LARGE SCALE GENOMIC DNA]</scope>
</reference>
<dbReference type="Proteomes" id="UP000009087">
    <property type="component" value="Segment"/>
</dbReference>
<reference evidence="2 3" key="6">
    <citation type="journal article" date="1984" name="J. Biol. Chem.">
        <title>Nucleotide sequence reveals overlap between T4 phage genes encoding dihydrofolate reductase and thymidylate synthase.</title>
        <authorList>
            <person name="Purohit S."/>
            <person name="Mathews C.K."/>
        </authorList>
    </citation>
    <scope>NUCLEOTIDE SEQUENCE [LARGE SCALE GENOMIC DNA]</scope>
</reference>
<reference evidence="2 3" key="30">
    <citation type="journal article" date="1989" name="New Biol.">
        <title>Functional relationships and structural determinants of two bacteriophage T4 lysozymes: a soluble (gene e) and a baseplate-associated (gene 5) protein.</title>
        <authorList>
            <person name="Mosig G."/>
            <person name="Lin G.W."/>
            <person name="Franklin J."/>
            <person name="Fan W.H."/>
        </authorList>
    </citation>
    <scope>NUCLEOTIDE SEQUENCE [LARGE SCALE GENOMIC DNA]</scope>
</reference>
<reference evidence="2 3" key="51">
    <citation type="journal article" date="1995" name="DNA Seq.">
        <title>Bacteriophage T4 gene 28.</title>
        <authorList>
            <person name="Bova R."/>
            <person name="Cascino A."/>
            <person name="Cipollaro M."/>
            <person name="Gargano S."/>
            <person name="Grau O."/>
            <person name="Micheli M.R."/>
            <person name="Santoro M."/>
            <person name="Scarlato V."/>
            <person name="Storlazzi A."/>
        </authorList>
    </citation>
    <scope>NUCLEOTIDE SEQUENCE [LARGE SCALE GENOMIC DNA]</scope>
</reference>
<reference evidence="2 3" key="7">
    <citation type="journal article" date="1984" name="J. Mol. Biol.">
        <title>Gene 68, a new bacteriophage T4 gene which codes for the 17K prohead core protein is involved in head size determination.</title>
        <authorList>
            <person name="Keller B."/>
            <person name="Sengstag C."/>
            <person name="Kellenberger E."/>
            <person name="Bickle T.A."/>
        </authorList>
    </citation>
    <scope>NUCLEOTIDE SEQUENCE [LARGE SCALE GENOMIC DNA]</scope>
</reference>
<dbReference type="GeneID" id="1258755"/>
<reference evidence="2 3" key="23">
    <citation type="journal article" date="1988" name="J. Virol.">
        <title>Nucleotide sequence of the tail sheath gene of bacteriophage T4 and amino acid sequence of its product.</title>
        <authorList>
            <person name="Arisaka F."/>
            <person name="Nakako T."/>
            <person name="Takahashi H."/>
            <person name="Ishii S."/>
        </authorList>
    </citation>
    <scope>NUCLEOTIDE SEQUENCE [LARGE SCALE GENOMIC DNA]</scope>
</reference>
<reference evidence="2 3" key="27">
    <citation type="journal article" date="1988" name="Virology">
        <title>The structure of three bacteriophage T4 genes required for tail-tube assembly.</title>
        <authorList>
            <person name="Ishimoto L.K."/>
            <person name="Ishimoto K.S."/>
            <person name="Cascino A."/>
            <person name="Cipollaro M."/>
            <person name="Eiserling F.A."/>
        </authorList>
    </citation>
    <scope>NUCLEOTIDE SEQUENCE [LARGE SCALE GENOMIC DNA]</scope>
</reference>
<reference evidence="2 3" key="2">
    <citation type="journal article" date="1982" name="J. Mol. Biol.">
        <title>Gene 67, a new, essential bacteriophage T4 head gene codes for a prehead core component, PIP. I. Genetic mapping and DNA sequence.</title>
        <authorList>
            <person name="Volker T.A."/>
            <person name="Gafner J."/>
            <person name="Bickle T.A."/>
            <person name="Showe M.K."/>
        </authorList>
    </citation>
    <scope>NUCLEOTIDE SEQUENCE [LARGE SCALE GENOMIC DNA]</scope>
</reference>
<dbReference type="KEGG" id="vg:1258755"/>
<reference evidence="2 3" key="3">
    <citation type="journal article" date="1982" name="Proc. Natl. Acad. Sci. U.S.A.">
        <title>Nucleotide sequences involved in bacteriophage T4 gene 32 translational self-regulation.</title>
        <authorList>
            <person name="Krisch H.M."/>
            <person name="Allet B."/>
        </authorList>
    </citation>
    <scope>NUCLEOTIDE SEQUENCE [LARGE SCALE GENOMIC DNA]</scope>
</reference>
<reference evidence="2 3" key="61">
    <citation type="journal article" date="2001" name="Mol. Microbiol.">
        <title>An ancient player unmasked: T4 rI encodes a t-specific antiholin.</title>
        <authorList>
            <person name="Ramanculov E."/>
            <person name="Young R."/>
        </authorList>
    </citation>
    <scope>NUCLEOTIDE SEQUENCE [LARGE SCALE GENOMIC DNA]</scope>
</reference>
<keyword evidence="1" id="KW-1133">Transmembrane helix</keyword>
<feature type="transmembrane region" description="Helical" evidence="1">
    <location>
        <begin position="6"/>
        <end position="23"/>
    </location>
</feature>